<dbReference type="RefSeq" id="WP_184046602.1">
    <property type="nucleotide sequence ID" value="NZ_JACIGK010000025.1"/>
</dbReference>
<reference evidence="1 2" key="1">
    <citation type="submission" date="2020-08" db="EMBL/GenBank/DDBJ databases">
        <title>Genome sequencing of Purple Non-Sulfur Bacteria from various extreme environments.</title>
        <authorList>
            <person name="Mayer M."/>
        </authorList>
    </citation>
    <scope>NUCLEOTIDE SEQUENCE [LARGE SCALE GENOMIC DNA]</scope>
    <source>
        <strain evidence="1 2">JA131</strain>
    </source>
</reference>
<dbReference type="EMBL" id="JACIGK010000025">
    <property type="protein sequence ID" value="MBB4267314.1"/>
    <property type="molecule type" value="Genomic_DNA"/>
</dbReference>
<evidence type="ECO:0000313" key="1">
    <source>
        <dbReference type="EMBL" id="MBB4267314.1"/>
    </source>
</evidence>
<keyword evidence="2" id="KW-1185">Reference proteome</keyword>
<protein>
    <submittedName>
        <fullName evidence="1">Uncharacterized protein</fullName>
    </submittedName>
</protein>
<dbReference type="Proteomes" id="UP000554286">
    <property type="component" value="Unassembled WGS sequence"/>
</dbReference>
<sequence>MNRFLNYLFIVFVVLVNITIASASELESEIQSIFQEENLVFYFNNASTDDIHNMKRQLMLGDRHVWVRFHKNISTQLEHILDIPIPGYGIITSYATKSNERELSWIVSFYFDLGVILSVNISVICMDVQHCEVGRFSPHFFRGRANRIEFLNKRCGKNFNLFFKNLFEALRPQDYFMVKEEGCCYNFLYLPEDMISGILTAGQRVMITLRKNEDGSVVVE</sequence>
<organism evidence="1 2">
    <name type="scientific">Roseospira visakhapatnamensis</name>
    <dbReference type="NCBI Taxonomy" id="390880"/>
    <lineage>
        <taxon>Bacteria</taxon>
        <taxon>Pseudomonadati</taxon>
        <taxon>Pseudomonadota</taxon>
        <taxon>Alphaproteobacteria</taxon>
        <taxon>Rhodospirillales</taxon>
        <taxon>Rhodospirillaceae</taxon>
        <taxon>Roseospira</taxon>
    </lineage>
</organism>
<evidence type="ECO:0000313" key="2">
    <source>
        <dbReference type="Proteomes" id="UP000554286"/>
    </source>
</evidence>
<dbReference type="AlphaFoldDB" id="A0A7W6RFY9"/>
<gene>
    <name evidence="1" type="ORF">GGD89_002955</name>
</gene>
<comment type="caution">
    <text evidence="1">The sequence shown here is derived from an EMBL/GenBank/DDBJ whole genome shotgun (WGS) entry which is preliminary data.</text>
</comment>
<name>A0A7W6RFY9_9PROT</name>
<accession>A0A7W6RFY9</accession>
<proteinExistence type="predicted"/>